<evidence type="ECO:0000256" key="8">
    <source>
        <dbReference type="ARBA" id="ARBA00031615"/>
    </source>
</evidence>
<dbReference type="InterPro" id="IPR036388">
    <property type="entry name" value="WH-like_DNA-bd_sf"/>
</dbReference>
<dbReference type="GO" id="GO:0003924">
    <property type="term" value="F:GTPase activity"/>
    <property type="evidence" value="ECO:0007669"/>
    <property type="project" value="InterPro"/>
</dbReference>
<dbReference type="InterPro" id="IPR000795">
    <property type="entry name" value="T_Tr_GTP-bd_dom"/>
</dbReference>
<dbReference type="PANTHER" id="PTHR43721">
    <property type="entry name" value="ELONGATION FACTOR TU-RELATED"/>
    <property type="match status" value="1"/>
</dbReference>
<comment type="subcellular location">
    <subcellularLocation>
        <location evidence="1">Cytoplasm</location>
    </subcellularLocation>
</comment>
<keyword evidence="3" id="KW-0963">Cytoplasm</keyword>
<evidence type="ECO:0000256" key="1">
    <source>
        <dbReference type="ARBA" id="ARBA00004496"/>
    </source>
</evidence>
<dbReference type="CDD" id="cd03696">
    <property type="entry name" value="SelB_II"/>
    <property type="match status" value="1"/>
</dbReference>
<dbReference type="InterPro" id="IPR057335">
    <property type="entry name" value="Beta-barrel_SelB"/>
</dbReference>
<sequence length="631" mass="72296">MGKRTLTIGMAGHIDHGKTTLTKALTKIDTDRLKEEKERNISIEPGFAPLQLTDDLDVSIIDVPGHERFIRQMIAGVAGIDAVVLTVAADEGVMPQTKEHLDILSLLDVKGGLIAVTKADKVDDDLLELAGEDIREEVKGTPFEKAEMVFVDSVSGRGVEEVRKQLIYILEKIPVRDKKGAFRLPIDQVFTVHGQGTVVRGTVYEGSIYEGDTVQVLPQRKKTKIRQLQIHGSQVQEGIAGQRLAMNLSGVSKEEIKRGDVVVAAEHYVTTSIVHVVLFPSKEFFYDLKQRGYIKLHLGTAEVYGNIVFFDRNVLEPGVHKVVCQLRLDKPVVTKREDRFILRRPTPTETIGGGWIINPQGERLPFGEKSVQRLEKELEGTPDELIKTALLEEKWLTREEIAKQTGLTKEDANELVTQLIENSTIWELSNKKLVLKETYEQFWKELIDELKDYHERYPLRTGKNKEELQSLKLRSLPKELIERFLEEAETQNKIKKHKQYVSLHSFAPYYPKGWEKRIQQLLESWRKDGISVKPWDEYAKEQQLPNELSQELKRSLLQQEKAVGMDDKHVWSKHAAGEAAQKLRDHHPASFTLQEAKDVLHLTRKYLVPLLEWMDESGWTKRIDQERVWRN</sequence>
<dbReference type="GO" id="GO:0005829">
    <property type="term" value="C:cytosol"/>
    <property type="evidence" value="ECO:0007669"/>
    <property type="project" value="TreeGrafter"/>
</dbReference>
<dbReference type="Pfam" id="PF00009">
    <property type="entry name" value="GTP_EFTU"/>
    <property type="match status" value="1"/>
</dbReference>
<dbReference type="PRINTS" id="PR00315">
    <property type="entry name" value="ELONGATNFCT"/>
</dbReference>
<dbReference type="InterPro" id="IPR027417">
    <property type="entry name" value="P-loop_NTPase"/>
</dbReference>
<dbReference type="Pfam" id="PF09106">
    <property type="entry name" value="WHD_2nd_SelB"/>
    <property type="match status" value="1"/>
</dbReference>
<keyword evidence="4" id="KW-0547">Nucleotide-binding</keyword>
<evidence type="ECO:0000256" key="5">
    <source>
        <dbReference type="ARBA" id="ARBA00022917"/>
    </source>
</evidence>
<dbReference type="CDD" id="cd04171">
    <property type="entry name" value="SelB"/>
    <property type="match status" value="1"/>
</dbReference>
<evidence type="ECO:0000256" key="3">
    <source>
        <dbReference type="ARBA" id="ARBA00022490"/>
    </source>
</evidence>
<dbReference type="Pfam" id="PF25461">
    <property type="entry name" value="Beta-barrel_SelB"/>
    <property type="match status" value="1"/>
</dbReference>
<dbReference type="Proteomes" id="UP000199017">
    <property type="component" value="Unassembled WGS sequence"/>
</dbReference>
<comment type="function">
    <text evidence="7">Translation factor necessary for the incorporation of selenocysteine into proteins. It probably replaces EF-Tu for the insertion of selenocysteine directed by the UGA codon. SelB binds GTP and GDP.</text>
</comment>
<dbReference type="Gene3D" id="1.10.10.10">
    <property type="entry name" value="Winged helix-like DNA-binding domain superfamily/Winged helix DNA-binding domain"/>
    <property type="match status" value="1"/>
</dbReference>
<dbReference type="Pfam" id="PF03144">
    <property type="entry name" value="GTP_EFTU_D2"/>
    <property type="match status" value="1"/>
</dbReference>
<evidence type="ECO:0000256" key="6">
    <source>
        <dbReference type="ARBA" id="ARBA00023134"/>
    </source>
</evidence>
<keyword evidence="11" id="KW-1185">Reference proteome</keyword>
<reference evidence="10 11" key="1">
    <citation type="submission" date="2016-10" db="EMBL/GenBank/DDBJ databases">
        <authorList>
            <person name="de Groot N.N."/>
        </authorList>
    </citation>
    <scope>NUCLEOTIDE SEQUENCE [LARGE SCALE GENOMIC DNA]</scope>
    <source>
        <strain evidence="11">P4B,CCM 7963,CECT 7998,DSM 25260,IBRC-M 10614,KCTC 13821</strain>
    </source>
</reference>
<dbReference type="Pfam" id="PF09107">
    <property type="entry name" value="WHD_3rd_SelB"/>
    <property type="match status" value="1"/>
</dbReference>
<name>A0A1G8D6U9_9BACI</name>
<dbReference type="RefSeq" id="WP_091580543.1">
    <property type="nucleotide sequence ID" value="NZ_FNDU01000001.1"/>
</dbReference>
<dbReference type="SUPFAM" id="SSF52540">
    <property type="entry name" value="P-loop containing nucleoside triphosphate hydrolases"/>
    <property type="match status" value="1"/>
</dbReference>
<dbReference type="PROSITE" id="PS51722">
    <property type="entry name" value="G_TR_2"/>
    <property type="match status" value="1"/>
</dbReference>
<dbReference type="InterPro" id="IPR004535">
    <property type="entry name" value="Transl_elong_SelB"/>
</dbReference>
<dbReference type="InterPro" id="IPR009000">
    <property type="entry name" value="Transl_B-barrel_sf"/>
</dbReference>
<dbReference type="SUPFAM" id="SSF50447">
    <property type="entry name" value="Translation proteins"/>
    <property type="match status" value="1"/>
</dbReference>
<dbReference type="EMBL" id="FNDU01000001">
    <property type="protein sequence ID" value="SDH53079.1"/>
    <property type="molecule type" value="Genomic_DNA"/>
</dbReference>
<keyword evidence="10" id="KW-0251">Elongation factor</keyword>
<dbReference type="GO" id="GO:0003746">
    <property type="term" value="F:translation elongation factor activity"/>
    <property type="evidence" value="ECO:0007669"/>
    <property type="project" value="UniProtKB-KW"/>
</dbReference>
<dbReference type="InterPro" id="IPR005225">
    <property type="entry name" value="Small_GTP-bd"/>
</dbReference>
<dbReference type="InterPro" id="IPR036390">
    <property type="entry name" value="WH_DNA-bd_sf"/>
</dbReference>
<gene>
    <name evidence="10" type="ORF">SAMN05216352_101565</name>
</gene>
<dbReference type="GO" id="GO:0001514">
    <property type="term" value="P:selenocysteine incorporation"/>
    <property type="evidence" value="ECO:0007669"/>
    <property type="project" value="InterPro"/>
</dbReference>
<feature type="domain" description="Tr-type G" evidence="9">
    <location>
        <begin position="3"/>
        <end position="175"/>
    </location>
</feature>
<dbReference type="PANTHER" id="PTHR43721:SF22">
    <property type="entry name" value="ELONGATION FACTOR TU, MITOCHONDRIAL"/>
    <property type="match status" value="1"/>
</dbReference>
<organism evidence="10 11">
    <name type="scientific">Alteribacillus bidgolensis</name>
    <dbReference type="NCBI Taxonomy" id="930129"/>
    <lineage>
        <taxon>Bacteria</taxon>
        <taxon>Bacillati</taxon>
        <taxon>Bacillota</taxon>
        <taxon>Bacilli</taxon>
        <taxon>Bacillales</taxon>
        <taxon>Bacillaceae</taxon>
        <taxon>Alteribacillus</taxon>
    </lineage>
</organism>
<protein>
    <recommendedName>
        <fullName evidence="2">Selenocysteine-specific elongation factor</fullName>
    </recommendedName>
    <alternativeName>
        <fullName evidence="8">SelB translation factor</fullName>
    </alternativeName>
</protein>
<dbReference type="InterPro" id="IPR015191">
    <property type="entry name" value="SelB_WHD4"/>
</dbReference>
<evidence type="ECO:0000313" key="10">
    <source>
        <dbReference type="EMBL" id="SDH53079.1"/>
    </source>
</evidence>
<dbReference type="InterPro" id="IPR004161">
    <property type="entry name" value="EFTu-like_2"/>
</dbReference>
<dbReference type="Gene3D" id="2.40.30.10">
    <property type="entry name" value="Translation factors"/>
    <property type="match status" value="1"/>
</dbReference>
<dbReference type="SUPFAM" id="SSF50465">
    <property type="entry name" value="EF-Tu/eEF-1alpha/eIF2-gamma C-terminal domain"/>
    <property type="match status" value="1"/>
</dbReference>
<dbReference type="InterPro" id="IPR009001">
    <property type="entry name" value="Transl_elong_EF1A/Init_IF2_C"/>
</dbReference>
<keyword evidence="5" id="KW-0648">Protein biosynthesis</keyword>
<dbReference type="Gene3D" id="1.10.10.2770">
    <property type="match status" value="1"/>
</dbReference>
<dbReference type="GO" id="GO:0003723">
    <property type="term" value="F:RNA binding"/>
    <property type="evidence" value="ECO:0007669"/>
    <property type="project" value="InterPro"/>
</dbReference>
<keyword evidence="6" id="KW-0342">GTP-binding</keyword>
<dbReference type="InterPro" id="IPR015190">
    <property type="entry name" value="Elong_fac_SelB-wing-hlx_typ-2"/>
</dbReference>
<dbReference type="CDD" id="cd15491">
    <property type="entry name" value="selB_III"/>
    <property type="match status" value="1"/>
</dbReference>
<dbReference type="NCBIfam" id="TIGR00231">
    <property type="entry name" value="small_GTP"/>
    <property type="match status" value="1"/>
</dbReference>
<dbReference type="AlphaFoldDB" id="A0A1G8D6U9"/>
<dbReference type="OrthoDB" id="9804504at2"/>
<proteinExistence type="predicted"/>
<evidence type="ECO:0000256" key="2">
    <source>
        <dbReference type="ARBA" id="ARBA00015953"/>
    </source>
</evidence>
<dbReference type="InterPro" id="IPR050055">
    <property type="entry name" value="EF-Tu_GTPase"/>
</dbReference>
<dbReference type="GO" id="GO:0005525">
    <property type="term" value="F:GTP binding"/>
    <property type="evidence" value="ECO:0007669"/>
    <property type="project" value="UniProtKB-KW"/>
</dbReference>
<evidence type="ECO:0000256" key="7">
    <source>
        <dbReference type="ARBA" id="ARBA00025526"/>
    </source>
</evidence>
<evidence type="ECO:0000259" key="9">
    <source>
        <dbReference type="PROSITE" id="PS51722"/>
    </source>
</evidence>
<dbReference type="SUPFAM" id="SSF46785">
    <property type="entry name" value="Winged helix' DNA-binding domain"/>
    <property type="match status" value="2"/>
</dbReference>
<evidence type="ECO:0000313" key="11">
    <source>
        <dbReference type="Proteomes" id="UP000199017"/>
    </source>
</evidence>
<evidence type="ECO:0000256" key="4">
    <source>
        <dbReference type="ARBA" id="ARBA00022741"/>
    </source>
</evidence>
<dbReference type="NCBIfam" id="TIGR00475">
    <property type="entry name" value="selB"/>
    <property type="match status" value="1"/>
</dbReference>
<accession>A0A1G8D6U9</accession>
<dbReference type="Gene3D" id="3.40.50.300">
    <property type="entry name" value="P-loop containing nucleotide triphosphate hydrolases"/>
    <property type="match status" value="1"/>
</dbReference>
<dbReference type="STRING" id="930129.SAMN05216352_101565"/>